<evidence type="ECO:0000256" key="10">
    <source>
        <dbReference type="ARBA" id="ARBA00022605"/>
    </source>
</evidence>
<dbReference type="Gene3D" id="3.40.1160.10">
    <property type="entry name" value="Acetylglutamate kinase-like"/>
    <property type="match status" value="1"/>
</dbReference>
<comment type="catalytic activity">
    <reaction evidence="26">
        <text>L-homoserine + NADP(+) = L-aspartate 4-semialdehyde + NADPH + H(+)</text>
        <dbReference type="Rhea" id="RHEA:15761"/>
        <dbReference type="ChEBI" id="CHEBI:15378"/>
        <dbReference type="ChEBI" id="CHEBI:57476"/>
        <dbReference type="ChEBI" id="CHEBI:57783"/>
        <dbReference type="ChEBI" id="CHEBI:58349"/>
        <dbReference type="ChEBI" id="CHEBI:537519"/>
        <dbReference type="EC" id="1.1.1.3"/>
    </reaction>
    <physiologicalReaction direction="right-to-left" evidence="26">
        <dbReference type="Rhea" id="RHEA:15763"/>
    </physiologicalReaction>
</comment>
<dbReference type="Gene3D" id="3.30.360.10">
    <property type="entry name" value="Dihydrodipicolinate Reductase, domain 2"/>
    <property type="match status" value="1"/>
</dbReference>
<dbReference type="PANTHER" id="PTHR43070">
    <property type="match status" value="1"/>
</dbReference>
<evidence type="ECO:0000256" key="23">
    <source>
        <dbReference type="ARBA" id="ARBA00023268"/>
    </source>
</evidence>
<evidence type="ECO:0000313" key="30">
    <source>
        <dbReference type="Proteomes" id="UP000184532"/>
    </source>
</evidence>
<dbReference type="InterPro" id="IPR045865">
    <property type="entry name" value="ACT-like_dom_sf"/>
</dbReference>
<evidence type="ECO:0000313" key="29">
    <source>
        <dbReference type="EMBL" id="SHG97511.1"/>
    </source>
</evidence>
<protein>
    <submittedName>
        <fullName evidence="29">Aspartate kinase</fullName>
    </submittedName>
</protein>
<evidence type="ECO:0000256" key="27">
    <source>
        <dbReference type="ARBA" id="ARBA00049031"/>
    </source>
</evidence>
<dbReference type="Proteomes" id="UP000184532">
    <property type="component" value="Unassembled WGS sequence"/>
</dbReference>
<dbReference type="InterPro" id="IPR042199">
    <property type="entry name" value="AsparK_Bifunc_asparK/hSer_DH"/>
</dbReference>
<evidence type="ECO:0000256" key="22">
    <source>
        <dbReference type="ARBA" id="ARBA00023167"/>
    </source>
</evidence>
<keyword evidence="15 29" id="KW-0418">Kinase</keyword>
<dbReference type="GO" id="GO:0004072">
    <property type="term" value="F:aspartate kinase activity"/>
    <property type="evidence" value="ECO:0007669"/>
    <property type="project" value="UniProtKB-EC"/>
</dbReference>
<evidence type="ECO:0000256" key="9">
    <source>
        <dbReference type="ARBA" id="ARBA00011881"/>
    </source>
</evidence>
<comment type="similarity">
    <text evidence="7">In the C-terminal section; belongs to the homoserine dehydrogenase family.</text>
</comment>
<dbReference type="OrthoDB" id="9799110at2"/>
<dbReference type="CDD" id="cd04921">
    <property type="entry name" value="ACT_AKi-HSDH-ThrA-like_1"/>
    <property type="match status" value="1"/>
</dbReference>
<dbReference type="GO" id="GO:0050661">
    <property type="term" value="F:NADP binding"/>
    <property type="evidence" value="ECO:0007669"/>
    <property type="project" value="InterPro"/>
</dbReference>
<keyword evidence="21" id="KW-0457">Lysine biosynthesis</keyword>
<accession>A0A1M5P6Q3</accession>
<dbReference type="InterPro" id="IPR001341">
    <property type="entry name" value="Asp_kinase"/>
</dbReference>
<dbReference type="GO" id="GO:0009088">
    <property type="term" value="P:threonine biosynthetic process"/>
    <property type="evidence" value="ECO:0007669"/>
    <property type="project" value="UniProtKB-UniPathway"/>
</dbReference>
<dbReference type="PROSITE" id="PS00324">
    <property type="entry name" value="ASPARTOKINASE"/>
    <property type="match status" value="1"/>
</dbReference>
<dbReference type="UniPathway" id="UPA00051">
    <property type="reaction ID" value="UER00462"/>
</dbReference>
<dbReference type="InterPro" id="IPR054352">
    <property type="entry name" value="ACT_Aspartokinase"/>
</dbReference>
<dbReference type="SUPFAM" id="SSF53633">
    <property type="entry name" value="Carbamate kinase-like"/>
    <property type="match status" value="1"/>
</dbReference>
<comment type="subunit">
    <text evidence="9">Homotetramer.</text>
</comment>
<dbReference type="AlphaFoldDB" id="A0A1M5P6Q3"/>
<keyword evidence="16" id="KW-0067">ATP-binding</keyword>
<comment type="cofactor">
    <cofactor evidence="1">
        <name>a metal cation</name>
        <dbReference type="ChEBI" id="CHEBI:25213"/>
    </cofactor>
</comment>
<keyword evidence="30" id="KW-1185">Reference proteome</keyword>
<keyword evidence="18" id="KW-0560">Oxidoreductase</keyword>
<evidence type="ECO:0000256" key="7">
    <source>
        <dbReference type="ARBA" id="ARBA00007952"/>
    </source>
</evidence>
<dbReference type="CDD" id="cd04243">
    <property type="entry name" value="AAK_AK-HSDH-like"/>
    <property type="match status" value="1"/>
</dbReference>
<keyword evidence="17" id="KW-0521">NADP</keyword>
<keyword evidence="20" id="KW-0915">Sodium</keyword>
<evidence type="ECO:0000256" key="24">
    <source>
        <dbReference type="ARBA" id="ARBA00044938"/>
    </source>
</evidence>
<evidence type="ECO:0000256" key="19">
    <source>
        <dbReference type="ARBA" id="ARBA00023027"/>
    </source>
</evidence>
<comment type="pathway">
    <text evidence="3">Amino-acid biosynthesis; L-methionine biosynthesis via de novo pathway; L-homoserine from L-aspartate: step 1/3.</text>
</comment>
<dbReference type="InterPro" id="IPR011147">
    <property type="entry name" value="Bifunc_Aspkin/hSer_DH"/>
</dbReference>
<dbReference type="Gene3D" id="3.30.2130.10">
    <property type="entry name" value="VC0802-like"/>
    <property type="match status" value="1"/>
</dbReference>
<dbReference type="RefSeq" id="WP_073181224.1">
    <property type="nucleotide sequence ID" value="NZ_FQWL01000006.1"/>
</dbReference>
<comment type="function">
    <text evidence="24">Bifunctional aspartate kinase and homoserine dehydrogenase that catalyzes the first and the third steps toward the synthesis of lysine, methionine and threonine from aspartate.</text>
</comment>
<dbReference type="GO" id="GO:0005524">
    <property type="term" value="F:ATP binding"/>
    <property type="evidence" value="ECO:0007669"/>
    <property type="project" value="UniProtKB-KW"/>
</dbReference>
<dbReference type="PANTHER" id="PTHR43070:SF5">
    <property type="entry name" value="HOMOSERINE DEHYDROGENASE"/>
    <property type="match status" value="1"/>
</dbReference>
<dbReference type="EMBL" id="FQWL01000006">
    <property type="protein sequence ID" value="SHG97511.1"/>
    <property type="molecule type" value="Genomic_DNA"/>
</dbReference>
<dbReference type="STRING" id="570519.SAMN04488116_3103"/>
<dbReference type="UniPathway" id="UPA00034">
    <property type="reaction ID" value="UER00015"/>
</dbReference>
<keyword evidence="11" id="KW-0808">Transferase</keyword>
<dbReference type="GO" id="GO:0004412">
    <property type="term" value="F:homoserine dehydrogenase activity"/>
    <property type="evidence" value="ECO:0007669"/>
    <property type="project" value="UniProtKB-EC"/>
</dbReference>
<dbReference type="SUPFAM" id="SSF55347">
    <property type="entry name" value="Glyceraldehyde-3-phosphate dehydrogenase-like, C-terminal domain"/>
    <property type="match status" value="1"/>
</dbReference>
<evidence type="ECO:0000259" key="28">
    <source>
        <dbReference type="PROSITE" id="PS51671"/>
    </source>
</evidence>
<dbReference type="Pfam" id="PF00696">
    <property type="entry name" value="AA_kinase"/>
    <property type="match status" value="1"/>
</dbReference>
<dbReference type="SUPFAM" id="SSF55021">
    <property type="entry name" value="ACT-like"/>
    <property type="match status" value="2"/>
</dbReference>
<evidence type="ECO:0000256" key="3">
    <source>
        <dbReference type="ARBA" id="ARBA00004986"/>
    </source>
</evidence>
<feature type="domain" description="ACT" evidence="28">
    <location>
        <begin position="399"/>
        <end position="477"/>
    </location>
</feature>
<dbReference type="PROSITE" id="PS01042">
    <property type="entry name" value="HOMOSER_DHGENASE"/>
    <property type="match status" value="1"/>
</dbReference>
<dbReference type="CDD" id="cd04922">
    <property type="entry name" value="ACT_AKi-HSDH-ThrA_2"/>
    <property type="match status" value="1"/>
</dbReference>
<keyword evidence="22" id="KW-0486">Methionine biosynthesis</keyword>
<organism evidence="29 30">
    <name type="scientific">Flagellimonas flava</name>
    <dbReference type="NCBI Taxonomy" id="570519"/>
    <lineage>
        <taxon>Bacteria</taxon>
        <taxon>Pseudomonadati</taxon>
        <taxon>Bacteroidota</taxon>
        <taxon>Flavobacteriia</taxon>
        <taxon>Flavobacteriales</taxon>
        <taxon>Flavobacteriaceae</taxon>
        <taxon>Flagellimonas</taxon>
    </lineage>
</organism>
<dbReference type="Pfam" id="PF22468">
    <property type="entry name" value="ACT_9"/>
    <property type="match status" value="2"/>
</dbReference>
<dbReference type="GO" id="GO:0009090">
    <property type="term" value="P:homoserine biosynthetic process"/>
    <property type="evidence" value="ECO:0007669"/>
    <property type="project" value="UniProtKB-ARBA"/>
</dbReference>
<dbReference type="InterPro" id="IPR001342">
    <property type="entry name" value="HDH_cat"/>
</dbReference>
<comment type="pathway">
    <text evidence="2">Amino-acid biosynthesis; L-lysine biosynthesis via DAP pathway; (S)-tetrahydrodipicolinate from L-aspartate: step 1/4.</text>
</comment>
<evidence type="ECO:0000256" key="25">
    <source>
        <dbReference type="ARBA" id="ARBA00048561"/>
    </source>
</evidence>
<dbReference type="UniPathway" id="UPA00050">
    <property type="reaction ID" value="UER00063"/>
</dbReference>
<keyword evidence="12" id="KW-0791">Threonine biosynthesis</keyword>
<dbReference type="InterPro" id="IPR002912">
    <property type="entry name" value="ACT_dom"/>
</dbReference>
<dbReference type="GO" id="GO:0046872">
    <property type="term" value="F:metal ion binding"/>
    <property type="evidence" value="ECO:0007669"/>
    <property type="project" value="UniProtKB-KW"/>
</dbReference>
<evidence type="ECO:0000256" key="14">
    <source>
        <dbReference type="ARBA" id="ARBA00022741"/>
    </source>
</evidence>
<comment type="catalytic activity">
    <reaction evidence="27">
        <text>L-homoserine + NAD(+) = L-aspartate 4-semialdehyde + NADH + H(+)</text>
        <dbReference type="Rhea" id="RHEA:15757"/>
        <dbReference type="ChEBI" id="CHEBI:15378"/>
        <dbReference type="ChEBI" id="CHEBI:57476"/>
        <dbReference type="ChEBI" id="CHEBI:57540"/>
        <dbReference type="ChEBI" id="CHEBI:57945"/>
        <dbReference type="ChEBI" id="CHEBI:537519"/>
        <dbReference type="EC" id="1.1.1.3"/>
    </reaction>
    <physiologicalReaction direction="right-to-left" evidence="27">
        <dbReference type="Rhea" id="RHEA:15759"/>
    </physiologicalReaction>
</comment>
<evidence type="ECO:0000256" key="11">
    <source>
        <dbReference type="ARBA" id="ARBA00022679"/>
    </source>
</evidence>
<dbReference type="GO" id="GO:0009086">
    <property type="term" value="P:methionine biosynthetic process"/>
    <property type="evidence" value="ECO:0007669"/>
    <property type="project" value="UniProtKB-KW"/>
</dbReference>
<evidence type="ECO:0000256" key="18">
    <source>
        <dbReference type="ARBA" id="ARBA00023002"/>
    </source>
</evidence>
<dbReference type="FunFam" id="3.30.2130.10:FF:000001">
    <property type="entry name" value="Bifunctional aspartokinase/homoserine dehydrogenase"/>
    <property type="match status" value="1"/>
</dbReference>
<keyword evidence="10" id="KW-0028">Amino-acid biosynthesis</keyword>
<keyword evidence="23" id="KW-0511">Multifunctional enzyme</keyword>
<evidence type="ECO:0000256" key="13">
    <source>
        <dbReference type="ARBA" id="ARBA00022723"/>
    </source>
</evidence>
<evidence type="ECO:0000256" key="2">
    <source>
        <dbReference type="ARBA" id="ARBA00004766"/>
    </source>
</evidence>
<keyword evidence="14" id="KW-0547">Nucleotide-binding</keyword>
<dbReference type="NCBIfam" id="NF006959">
    <property type="entry name" value="PRK09436.1"/>
    <property type="match status" value="1"/>
</dbReference>
<dbReference type="InterPro" id="IPR049638">
    <property type="entry name" value="AK-HD"/>
</dbReference>
<proteinExistence type="inferred from homology"/>
<evidence type="ECO:0000256" key="4">
    <source>
        <dbReference type="ARBA" id="ARBA00005056"/>
    </source>
</evidence>
<evidence type="ECO:0000256" key="26">
    <source>
        <dbReference type="ARBA" id="ARBA00048841"/>
    </source>
</evidence>
<name>A0A1M5P6Q3_9FLAO</name>
<dbReference type="NCBIfam" id="NF007003">
    <property type="entry name" value="PRK09466.1"/>
    <property type="match status" value="1"/>
</dbReference>
<evidence type="ECO:0000256" key="16">
    <source>
        <dbReference type="ARBA" id="ARBA00022840"/>
    </source>
</evidence>
<evidence type="ECO:0000256" key="8">
    <source>
        <dbReference type="ARBA" id="ARBA00010046"/>
    </source>
</evidence>
<comment type="pathway">
    <text evidence="5">Amino-acid biosynthesis; L-methionine biosynthesis via de novo pathway; L-homoserine from L-aspartate: step 3/3.</text>
</comment>
<dbReference type="NCBIfam" id="TIGR00657">
    <property type="entry name" value="asp_kinases"/>
    <property type="match status" value="1"/>
</dbReference>
<dbReference type="InterPro" id="IPR036393">
    <property type="entry name" value="AceGlu_kinase-like_sf"/>
</dbReference>
<dbReference type="Gene3D" id="1.20.120.1320">
    <property type="entry name" value="Aspartokinase, catalytic domain"/>
    <property type="match status" value="1"/>
</dbReference>
<dbReference type="PROSITE" id="PS51671">
    <property type="entry name" value="ACT"/>
    <property type="match status" value="1"/>
</dbReference>
<dbReference type="InterPro" id="IPR019811">
    <property type="entry name" value="HDH_CS"/>
</dbReference>
<evidence type="ECO:0000256" key="6">
    <source>
        <dbReference type="ARBA" id="ARBA00005139"/>
    </source>
</evidence>
<dbReference type="FunFam" id="3.30.360.10:FF:000006">
    <property type="entry name" value="Bifunctional aspartokinase/homoserine dehydrogenase"/>
    <property type="match status" value="1"/>
</dbReference>
<comment type="pathway">
    <text evidence="4">Amino-acid biosynthesis; L-threonine biosynthesis; L-threonine from L-aspartate: step 3/5.</text>
</comment>
<evidence type="ECO:0000256" key="1">
    <source>
        <dbReference type="ARBA" id="ARBA00001920"/>
    </source>
</evidence>
<keyword evidence="13" id="KW-0479">Metal-binding</keyword>
<evidence type="ECO:0000256" key="20">
    <source>
        <dbReference type="ARBA" id="ARBA00023053"/>
    </source>
</evidence>
<dbReference type="InterPro" id="IPR001048">
    <property type="entry name" value="Asp/Glu/Uridylate_kinase"/>
</dbReference>
<gene>
    <name evidence="29" type="ORF">SAMN04488116_3103</name>
</gene>
<evidence type="ECO:0000256" key="15">
    <source>
        <dbReference type="ARBA" id="ARBA00022777"/>
    </source>
</evidence>
<dbReference type="Pfam" id="PF00742">
    <property type="entry name" value="Homoserine_dh"/>
    <property type="match status" value="1"/>
</dbReference>
<dbReference type="SUPFAM" id="SSF51735">
    <property type="entry name" value="NAD(P)-binding Rossmann-fold domains"/>
    <property type="match status" value="1"/>
</dbReference>
<dbReference type="Gene3D" id="3.40.50.720">
    <property type="entry name" value="NAD(P)-binding Rossmann-like Domain"/>
    <property type="match status" value="1"/>
</dbReference>
<dbReference type="PIRSF" id="PIRSF000727">
    <property type="entry name" value="ThrA"/>
    <property type="match status" value="1"/>
</dbReference>
<comment type="pathway">
    <text evidence="6">Amino-acid biosynthesis; L-threonine biosynthesis; L-threonine from L-aspartate: step 1/5.</text>
</comment>
<sequence length="814" mass="89354">MKVLKFGGTSVANPENIIKVKSIVQRSPDEKSAVVVSAFGGITDVLLNTLEQAANQDLSYQKGLEEIEKRHISVIKELLPVQRQSTILSKVKSDLNILETLLEGAFLIGEITPKLSDKVVSYGELLSSFIISEFFKSEGVDAIFKDSRELILTDNAYGKAAVNFKVTNQNCGDYFNESKHQIHVLPGFVASNSDGNSTTLGRGGSDYTAAIIAAAVNASILEIWTDVSGMYTANPKLVKQAKCVAHISYEEAMELSHFGAKVLYPPTIQPVLGKEIPIVIKNTFSPEDEGTLITKNTNGGGKTVRGISHVGNISLLSLEGPGMIGIPGISKRFFETLSVDGISVVLITQASSEHSICVGISDDDVKRATAAVNEAFEYEIARKKINPVIVEQDLTIVALVGDNMKSHQGLSGKMFSTLGRNNVNIRAIAQGASERNISAVIKKTDVKKALNSLHEEFFEENIKQLNLFVMGVGNVGSKFLTQILQQQTYLKEELKLNIRVIGMSNSRNMVFDENGINLKDWETTIAGGEKADKVKFFEKVKTLNFRNSVFVDNTASKEVAQGYPDYLKNSISVVTCNKIACSSDYDFYRELKQLAKKYNAPFLFETNVGAGLPIIDTLKNLIASGDKVKKIQAVLSGSLNFVFNNFNDQVTFHDIVKQAQEEGYTEPDPTIDLSGIDVMRKILILARESGNKLDIEQIENDAFLPKESLETNSNEAFFASLVKHEDGFQEMYKSARDEDSKLKYVAQFENGKAKVGLQQIPKGHDFYNLEGSDNIVLFFTERYPNQPMIIKGAGAGADVTASGIFADIIRIGNF</sequence>
<comment type="catalytic activity">
    <reaction evidence="25">
        <text>L-aspartate + ATP = 4-phospho-L-aspartate + ADP</text>
        <dbReference type="Rhea" id="RHEA:23776"/>
        <dbReference type="ChEBI" id="CHEBI:29991"/>
        <dbReference type="ChEBI" id="CHEBI:30616"/>
        <dbReference type="ChEBI" id="CHEBI:57535"/>
        <dbReference type="ChEBI" id="CHEBI:456216"/>
        <dbReference type="EC" id="2.7.2.4"/>
    </reaction>
    <physiologicalReaction direction="left-to-right" evidence="25">
        <dbReference type="Rhea" id="RHEA:23777"/>
    </physiologicalReaction>
</comment>
<evidence type="ECO:0000256" key="5">
    <source>
        <dbReference type="ARBA" id="ARBA00005062"/>
    </source>
</evidence>
<evidence type="ECO:0000256" key="17">
    <source>
        <dbReference type="ARBA" id="ARBA00022857"/>
    </source>
</evidence>
<dbReference type="InterPro" id="IPR036291">
    <property type="entry name" value="NAD(P)-bd_dom_sf"/>
</dbReference>
<comment type="similarity">
    <text evidence="8">In the N-terminal section; belongs to the aspartokinase family.</text>
</comment>
<evidence type="ECO:0000256" key="21">
    <source>
        <dbReference type="ARBA" id="ARBA00023154"/>
    </source>
</evidence>
<dbReference type="Pfam" id="PF03447">
    <property type="entry name" value="NAD_binding_3"/>
    <property type="match status" value="1"/>
</dbReference>
<dbReference type="InterPro" id="IPR018042">
    <property type="entry name" value="Aspartate_kinase_CS"/>
</dbReference>
<dbReference type="GO" id="GO:0009089">
    <property type="term" value="P:lysine biosynthetic process via diaminopimelate"/>
    <property type="evidence" value="ECO:0007669"/>
    <property type="project" value="UniProtKB-UniPathway"/>
</dbReference>
<reference evidence="30" key="1">
    <citation type="submission" date="2016-11" db="EMBL/GenBank/DDBJ databases">
        <authorList>
            <person name="Varghese N."/>
            <person name="Submissions S."/>
        </authorList>
    </citation>
    <scope>NUCLEOTIDE SEQUENCE [LARGE SCALE GENOMIC DNA]</scope>
    <source>
        <strain evidence="30">DSM 22638</strain>
    </source>
</reference>
<keyword evidence="19" id="KW-0520">NAD</keyword>
<evidence type="ECO:0000256" key="12">
    <source>
        <dbReference type="ARBA" id="ARBA00022697"/>
    </source>
</evidence>
<dbReference type="InterPro" id="IPR005106">
    <property type="entry name" value="Asp/hSer_DH_NAD-bd"/>
</dbReference>